<dbReference type="CDD" id="cd00190">
    <property type="entry name" value="Tryp_SPc"/>
    <property type="match status" value="2"/>
</dbReference>
<dbReference type="VEuPathDB" id="VectorBase:ACHR002517"/>
<dbReference type="AlphaFoldDB" id="A0A182JVI5"/>
<sequence>MLTVLVNASIRFLVRSSSPLTLLLRTSVCLLLLGPLVHNPVKGQQSPCPNVFSYWADSGTKQPFGYIRLQGLRGDQIIQLNVALSIAAAVPQKNAASIKLMKSTTQTVRDIKNNQPAHYRVNFPFKNIIPNVLSVSVNGYTICTGQKATGRTVTTINLQHRILPANTIQQQQYTAPQSSAYQSAYGAYAPTKPPRPQTTTPTSAYQSAYGAYAPTQPPRPRTAAPTSAYGSIYYYTTAKSPQTTPPTSAYQFRNGDYTTSETPRAQTVPSTPRYQVLSGVSTTPRAPMSQPVEKAVDPPVQTERPSISSTTSEPQSQKVHTSRSKPVQPQPKPFADNSTSEKDSDSFDCGQPAEVFNRLSIKGMHAPKGQFPWAAPIFDTGVSSKPKYICGSTILTERHLVTAAHCMYNSNGIEQNTSDIIVVPGMHNIDNFFESDLQERGVKKFFIHDDYYFEQSMLVDSDIAVMLLDEPIEYNNVVRPICMWSESDNLEPIVGLKGFMSGWGVTENGNAKYPSYVTATVVDRRSCSRNLDRIIAGSSRMLCTDGHGSVPCTGDSGSGLVLKRGQKYFIRGIVSIGQFDPKTLSCARDKYVVYTDIAPYRYWLSRVLRSNLLLRTCVCLLLLLGPVAHSPVEGQYLRSPCPDVFSYRLDPGTNQVFGYVELQGLRVGQLVKLNVDLSIGIAVPQNNVGSITLIKSREQTFRDIYSNQPAQYRVNFPFNNVIPSVLAISVNGQTICTGQKATGQIVTTINLEHTLFTQMQPLANTNSGNNINAISFQPQINTAPQAPVYRPVQQPVAQPVQPQPRPQPVQTQRPQPIQTPRPQPAQTQRPSVDYSSTEAGGSVDIGCGIPAQVFNRLSISGIRTPKGQFPWAAPIFDTGVPSKPKYICGSTIITQRHLVTAAHCMYDSNGIERNANDLTTVPGMYNIDNFFDADLQERVVKKIFIHEEYYFEDSILVDSDIAVMLVDEPIVYNNLVRPICLWSESDNLEQIVGVKGFVSGWGVTENGDAKYPSYVTATVVDRRTCSRNLDKLIAGSARLLCADGHGSVPCTGDSGSGLVIKRGQKYFIRGIVSVGQFDPNTLTCARNKYVVYTDIAPFRYWLSKVVKNQ</sequence>
<feature type="domain" description="Peptidase S1" evidence="5">
    <location>
        <begin position="360"/>
        <end position="609"/>
    </location>
</feature>
<dbReference type="GO" id="GO:0004252">
    <property type="term" value="F:serine-type endopeptidase activity"/>
    <property type="evidence" value="ECO:0007669"/>
    <property type="project" value="InterPro"/>
</dbReference>
<dbReference type="Gene3D" id="2.40.10.10">
    <property type="entry name" value="Trypsin-like serine proteases"/>
    <property type="match status" value="2"/>
</dbReference>
<keyword evidence="7" id="KW-1185">Reference proteome</keyword>
<name>A0A182JVI5_9DIPT</name>
<evidence type="ECO:0000313" key="7">
    <source>
        <dbReference type="Proteomes" id="UP000075881"/>
    </source>
</evidence>
<reference evidence="7" key="1">
    <citation type="submission" date="2013-03" db="EMBL/GenBank/DDBJ databases">
        <title>The Genome Sequence of Anopheles christyi ACHKN1017.</title>
        <authorList>
            <consortium name="The Broad Institute Genomics Platform"/>
            <person name="Neafsey D.E."/>
            <person name="Besansky N."/>
            <person name="Walker B."/>
            <person name="Young S.K."/>
            <person name="Zeng Q."/>
            <person name="Gargeya S."/>
            <person name="Fitzgerald M."/>
            <person name="Haas B."/>
            <person name="Abouelleil A."/>
            <person name="Allen A.W."/>
            <person name="Alvarado L."/>
            <person name="Arachchi H.M."/>
            <person name="Berlin A.M."/>
            <person name="Chapman S.B."/>
            <person name="Gainer-Dewar J."/>
            <person name="Goldberg J."/>
            <person name="Griggs A."/>
            <person name="Gujja S."/>
            <person name="Hansen M."/>
            <person name="Howarth C."/>
            <person name="Imamovic A."/>
            <person name="Ireland A."/>
            <person name="Larimer J."/>
            <person name="McCowan C."/>
            <person name="Murphy C."/>
            <person name="Pearson M."/>
            <person name="Poon T.W."/>
            <person name="Priest M."/>
            <person name="Roberts A."/>
            <person name="Saif S."/>
            <person name="Shea T."/>
            <person name="Sisk P."/>
            <person name="Sykes S."/>
            <person name="Wortman J."/>
            <person name="Nusbaum C."/>
            <person name="Birren B."/>
        </authorList>
    </citation>
    <scope>NUCLEOTIDE SEQUENCE [LARGE SCALE GENOMIC DNA]</scope>
    <source>
        <strain evidence="7">ACHKN1017</strain>
    </source>
</reference>
<comment type="similarity">
    <text evidence="2">Belongs to the peptidase S1 family. CLIP subfamily.</text>
</comment>
<dbReference type="Proteomes" id="UP000075881">
    <property type="component" value="Unassembled WGS sequence"/>
</dbReference>
<proteinExistence type="inferred from homology"/>
<evidence type="ECO:0000256" key="2">
    <source>
        <dbReference type="ARBA" id="ARBA00024195"/>
    </source>
</evidence>
<evidence type="ECO:0000256" key="4">
    <source>
        <dbReference type="SAM" id="SignalP"/>
    </source>
</evidence>
<feature type="compositionally biased region" description="Polar residues" evidence="3">
    <location>
        <begin position="238"/>
        <end position="284"/>
    </location>
</feature>
<evidence type="ECO:0000256" key="1">
    <source>
        <dbReference type="ARBA" id="ARBA00023157"/>
    </source>
</evidence>
<feature type="region of interest" description="Disordered" evidence="3">
    <location>
        <begin position="795"/>
        <end position="839"/>
    </location>
</feature>
<dbReference type="InterPro" id="IPR043504">
    <property type="entry name" value="Peptidase_S1_PA_chymotrypsin"/>
</dbReference>
<evidence type="ECO:0000256" key="3">
    <source>
        <dbReference type="SAM" id="MobiDB-lite"/>
    </source>
</evidence>
<feature type="signal peptide" evidence="4">
    <location>
        <begin position="1"/>
        <end position="43"/>
    </location>
</feature>
<dbReference type="PROSITE" id="PS00134">
    <property type="entry name" value="TRYPSIN_HIS"/>
    <property type="match status" value="2"/>
</dbReference>
<feature type="domain" description="Peptidase S1" evidence="5">
    <location>
        <begin position="858"/>
        <end position="1107"/>
    </location>
</feature>
<feature type="compositionally biased region" description="Polar residues" evidence="3">
    <location>
        <begin position="303"/>
        <end position="327"/>
    </location>
</feature>
<protein>
    <recommendedName>
        <fullName evidence="5">Peptidase S1 domain-containing protein</fullName>
    </recommendedName>
</protein>
<dbReference type="EnsemblMetazoa" id="ACHR002517-RA">
    <property type="protein sequence ID" value="ACHR002517-PA"/>
    <property type="gene ID" value="ACHR002517"/>
</dbReference>
<dbReference type="GO" id="GO:0006508">
    <property type="term" value="P:proteolysis"/>
    <property type="evidence" value="ECO:0007669"/>
    <property type="project" value="InterPro"/>
</dbReference>
<dbReference type="STRING" id="43041.A0A182JVI5"/>
<feature type="chain" id="PRO_5008124680" description="Peptidase S1 domain-containing protein" evidence="4">
    <location>
        <begin position="44"/>
        <end position="1109"/>
    </location>
</feature>
<evidence type="ECO:0000259" key="5">
    <source>
        <dbReference type="PROSITE" id="PS50240"/>
    </source>
</evidence>
<dbReference type="SMART" id="SM00020">
    <property type="entry name" value="Tryp_SPc"/>
    <property type="match status" value="2"/>
</dbReference>
<reference evidence="6" key="2">
    <citation type="submission" date="2020-05" db="UniProtKB">
        <authorList>
            <consortium name="EnsemblMetazoa"/>
        </authorList>
    </citation>
    <scope>IDENTIFICATION</scope>
    <source>
        <strain evidence="6">ACHKN1017</strain>
    </source>
</reference>
<keyword evidence="4" id="KW-0732">Signal</keyword>
<dbReference type="PANTHER" id="PTHR24260:SF136">
    <property type="entry name" value="GH08193P-RELATED"/>
    <property type="match status" value="1"/>
</dbReference>
<dbReference type="PANTHER" id="PTHR24260">
    <property type="match status" value="1"/>
</dbReference>
<dbReference type="InterPro" id="IPR051333">
    <property type="entry name" value="CLIP_Serine_Protease"/>
</dbReference>
<dbReference type="SUPFAM" id="SSF50494">
    <property type="entry name" value="Trypsin-like serine proteases"/>
    <property type="match status" value="2"/>
</dbReference>
<organism evidence="6 7">
    <name type="scientific">Anopheles christyi</name>
    <dbReference type="NCBI Taxonomy" id="43041"/>
    <lineage>
        <taxon>Eukaryota</taxon>
        <taxon>Metazoa</taxon>
        <taxon>Ecdysozoa</taxon>
        <taxon>Arthropoda</taxon>
        <taxon>Hexapoda</taxon>
        <taxon>Insecta</taxon>
        <taxon>Pterygota</taxon>
        <taxon>Neoptera</taxon>
        <taxon>Endopterygota</taxon>
        <taxon>Diptera</taxon>
        <taxon>Nematocera</taxon>
        <taxon>Culicoidea</taxon>
        <taxon>Culicidae</taxon>
        <taxon>Anophelinae</taxon>
        <taxon>Anopheles</taxon>
    </lineage>
</organism>
<dbReference type="Pfam" id="PF00089">
    <property type="entry name" value="Trypsin"/>
    <property type="match status" value="2"/>
</dbReference>
<dbReference type="InterPro" id="IPR001314">
    <property type="entry name" value="Peptidase_S1A"/>
</dbReference>
<dbReference type="InterPro" id="IPR001254">
    <property type="entry name" value="Trypsin_dom"/>
</dbReference>
<dbReference type="InterPro" id="IPR031986">
    <property type="entry name" value="GD_N"/>
</dbReference>
<accession>A0A182JVI5</accession>
<evidence type="ECO:0000313" key="6">
    <source>
        <dbReference type="EnsemblMetazoa" id="ACHR002517-PA"/>
    </source>
</evidence>
<dbReference type="PRINTS" id="PR00722">
    <property type="entry name" value="CHYMOTRYPSIN"/>
</dbReference>
<feature type="region of interest" description="Disordered" evidence="3">
    <location>
        <begin position="238"/>
        <end position="349"/>
    </location>
</feature>
<keyword evidence="1" id="KW-1015">Disulfide bond</keyword>
<dbReference type="Pfam" id="PF16030">
    <property type="entry name" value="GD_N"/>
    <property type="match status" value="2"/>
</dbReference>
<dbReference type="InterPro" id="IPR018114">
    <property type="entry name" value="TRYPSIN_HIS"/>
</dbReference>
<dbReference type="FunFam" id="2.40.10.10:FF:000068">
    <property type="entry name" value="transmembrane protease serine 2"/>
    <property type="match status" value="2"/>
</dbReference>
<dbReference type="PROSITE" id="PS50240">
    <property type="entry name" value="TRYPSIN_DOM"/>
    <property type="match status" value="2"/>
</dbReference>
<dbReference type="InterPro" id="IPR009003">
    <property type="entry name" value="Peptidase_S1_PA"/>
</dbReference>